<protein>
    <submittedName>
        <fullName evidence="2">Uncharacterized protein</fullName>
    </submittedName>
</protein>
<dbReference type="EMBL" id="OZ034816">
    <property type="protein sequence ID" value="CAL1375216.1"/>
    <property type="molecule type" value="Genomic_DNA"/>
</dbReference>
<evidence type="ECO:0000313" key="3">
    <source>
        <dbReference type="Proteomes" id="UP001497516"/>
    </source>
</evidence>
<organism evidence="2 3">
    <name type="scientific">Linum trigynum</name>
    <dbReference type="NCBI Taxonomy" id="586398"/>
    <lineage>
        <taxon>Eukaryota</taxon>
        <taxon>Viridiplantae</taxon>
        <taxon>Streptophyta</taxon>
        <taxon>Embryophyta</taxon>
        <taxon>Tracheophyta</taxon>
        <taxon>Spermatophyta</taxon>
        <taxon>Magnoliopsida</taxon>
        <taxon>eudicotyledons</taxon>
        <taxon>Gunneridae</taxon>
        <taxon>Pentapetalae</taxon>
        <taxon>rosids</taxon>
        <taxon>fabids</taxon>
        <taxon>Malpighiales</taxon>
        <taxon>Linaceae</taxon>
        <taxon>Linum</taxon>
    </lineage>
</organism>
<keyword evidence="3" id="KW-1185">Reference proteome</keyword>
<accession>A0AAV2DMT7</accession>
<feature type="region of interest" description="Disordered" evidence="1">
    <location>
        <begin position="1"/>
        <end position="114"/>
    </location>
</feature>
<name>A0AAV2DMT7_9ROSI</name>
<reference evidence="2 3" key="1">
    <citation type="submission" date="2024-04" db="EMBL/GenBank/DDBJ databases">
        <authorList>
            <person name="Fracassetti M."/>
        </authorList>
    </citation>
    <scope>NUCLEOTIDE SEQUENCE [LARGE SCALE GENOMIC DNA]</scope>
</reference>
<feature type="compositionally biased region" description="Basic residues" evidence="1">
    <location>
        <begin position="1"/>
        <end position="14"/>
    </location>
</feature>
<sequence>MQNKPPGKKRRGKPVNRFTTQVDKSTIKREDPRCITQPPEESKSQQKTQEQGSEIPKWLENLKAGSLEQESEKHENKDKEAENGSRQKGKESGHRRSPRDAGGNPWRLHRRGKS</sequence>
<gene>
    <name evidence="2" type="ORF">LTRI10_LOCUS17030</name>
</gene>
<evidence type="ECO:0000313" key="2">
    <source>
        <dbReference type="EMBL" id="CAL1375216.1"/>
    </source>
</evidence>
<dbReference type="AlphaFoldDB" id="A0AAV2DMT7"/>
<feature type="compositionally biased region" description="Low complexity" evidence="1">
    <location>
        <begin position="45"/>
        <end position="54"/>
    </location>
</feature>
<dbReference type="Proteomes" id="UP001497516">
    <property type="component" value="Chromosome 3"/>
</dbReference>
<proteinExistence type="predicted"/>
<feature type="compositionally biased region" description="Basic and acidic residues" evidence="1">
    <location>
        <begin position="70"/>
        <end position="94"/>
    </location>
</feature>
<evidence type="ECO:0000256" key="1">
    <source>
        <dbReference type="SAM" id="MobiDB-lite"/>
    </source>
</evidence>